<dbReference type="Proteomes" id="UP000318693">
    <property type="component" value="Unassembled WGS sequence"/>
</dbReference>
<dbReference type="Pfam" id="PF14031">
    <property type="entry name" value="D-ser_dehydrat"/>
    <property type="match status" value="1"/>
</dbReference>
<evidence type="ECO:0000256" key="2">
    <source>
        <dbReference type="ARBA" id="ARBA00023239"/>
    </source>
</evidence>
<dbReference type="SUPFAM" id="SSF51419">
    <property type="entry name" value="PLP-binding barrel"/>
    <property type="match status" value="1"/>
</dbReference>
<dbReference type="GO" id="GO:0008721">
    <property type="term" value="F:D-serine ammonia-lyase activity"/>
    <property type="evidence" value="ECO:0007669"/>
    <property type="project" value="TreeGrafter"/>
</dbReference>
<name>A0A552WXL8_9MICO</name>
<dbReference type="PANTHER" id="PTHR28004">
    <property type="entry name" value="ZGC:162816-RELATED"/>
    <property type="match status" value="1"/>
</dbReference>
<dbReference type="SMART" id="SM01119">
    <property type="entry name" value="D-ser_dehydrat"/>
    <property type="match status" value="1"/>
</dbReference>
<dbReference type="InterPro" id="IPR001608">
    <property type="entry name" value="Ala_racemase_N"/>
</dbReference>
<gene>
    <name evidence="4" type="ORF">FJ693_00260</name>
</gene>
<dbReference type="Pfam" id="PF01168">
    <property type="entry name" value="Ala_racemase_N"/>
    <property type="match status" value="1"/>
</dbReference>
<accession>A0A552WXL8</accession>
<dbReference type="Gene3D" id="2.40.37.20">
    <property type="entry name" value="D-serine dehydratase-like domain"/>
    <property type="match status" value="1"/>
</dbReference>
<dbReference type="GO" id="GO:0036088">
    <property type="term" value="P:D-serine catabolic process"/>
    <property type="evidence" value="ECO:0007669"/>
    <property type="project" value="TreeGrafter"/>
</dbReference>
<keyword evidence="5" id="KW-1185">Reference proteome</keyword>
<feature type="domain" description="D-serine dehydratase-like" evidence="3">
    <location>
        <begin position="259"/>
        <end position="347"/>
    </location>
</feature>
<dbReference type="InterPro" id="IPR029066">
    <property type="entry name" value="PLP-binding_barrel"/>
</dbReference>
<comment type="similarity">
    <text evidence="1">Belongs to the DSD1 family.</text>
</comment>
<dbReference type="InterPro" id="IPR042208">
    <property type="entry name" value="D-ser_dehydrat-like_sf"/>
</dbReference>
<organism evidence="4 5">
    <name type="scientific">Georgenia yuyongxinii</name>
    <dbReference type="NCBI Taxonomy" id="2589797"/>
    <lineage>
        <taxon>Bacteria</taxon>
        <taxon>Bacillati</taxon>
        <taxon>Actinomycetota</taxon>
        <taxon>Actinomycetes</taxon>
        <taxon>Micrococcales</taxon>
        <taxon>Bogoriellaceae</taxon>
        <taxon>Georgenia</taxon>
    </lineage>
</organism>
<reference evidence="4 5" key="1">
    <citation type="submission" date="2019-07" db="EMBL/GenBank/DDBJ databases">
        <title>Georgenia wutianyii sp. nov. and Georgenia *** sp. nov. isolated from plateau pika (Ochotona curzoniae) in the Qinghai-Tibet plateau of China.</title>
        <authorList>
            <person name="Tian Z."/>
        </authorList>
    </citation>
    <scope>NUCLEOTIDE SEQUENCE [LARGE SCALE GENOMIC DNA]</scope>
    <source>
        <strain evidence="4 5">Z446</strain>
    </source>
</reference>
<evidence type="ECO:0000259" key="3">
    <source>
        <dbReference type="SMART" id="SM01119"/>
    </source>
</evidence>
<dbReference type="InterPro" id="IPR026956">
    <property type="entry name" value="D-ser_dehydrat-like_dom"/>
</dbReference>
<keyword evidence="2" id="KW-0456">Lyase</keyword>
<dbReference type="Gene3D" id="3.20.20.10">
    <property type="entry name" value="Alanine racemase"/>
    <property type="match status" value="1"/>
</dbReference>
<dbReference type="RefSeq" id="WP_143416532.1">
    <property type="nucleotide sequence ID" value="NZ_VJXR01000001.1"/>
</dbReference>
<evidence type="ECO:0000313" key="4">
    <source>
        <dbReference type="EMBL" id="TRW47578.1"/>
    </source>
</evidence>
<protein>
    <submittedName>
        <fullName evidence="4">DSD1 family PLP-dependent enzyme</fullName>
    </submittedName>
</protein>
<dbReference type="InterPro" id="IPR051466">
    <property type="entry name" value="D-amino_acid_metab_enzyme"/>
</dbReference>
<dbReference type="AlphaFoldDB" id="A0A552WXL8"/>
<dbReference type="PANTHER" id="PTHR28004:SF2">
    <property type="entry name" value="D-SERINE DEHYDRATASE"/>
    <property type="match status" value="1"/>
</dbReference>
<dbReference type="EMBL" id="VJXR01000001">
    <property type="protein sequence ID" value="TRW47578.1"/>
    <property type="molecule type" value="Genomic_DNA"/>
</dbReference>
<sequence length="364" mass="38415">MMTSLVGQHVDALDTPVLLIDRKVLLGNIEVIGASLRKLGTAWRPHAKAHKSPSIAHLLLEAGAHGITCAKTSEAEIYAASGIRDILIANQVVGPIKTRRLAQLARQADIAVAVDCLENALEHDAAAAEAGTSPRLVIEINSGMNRAGIDPGDDTVELAKRIAALKHVRFGGVMTWEGHTTTVVDPAAREQAIHDSLTPVLESVLAIQDAGIDVPIVSCGGTGTFRTTAGIEGVTEVQAGGGIFGDQIYRALGVPVQPALSLLVTVTSRPAPDRVIIDAGRKSLDPSAALPEVQGLSNVQSMSFSAEHGIINLSAPTADVRIGDRLRLLIGYSDQAVHLHEQFFVLDGNTVSSVWPTWARGRLQ</sequence>
<evidence type="ECO:0000256" key="1">
    <source>
        <dbReference type="ARBA" id="ARBA00005323"/>
    </source>
</evidence>
<proteinExistence type="inferred from homology"/>
<comment type="caution">
    <text evidence="4">The sequence shown here is derived from an EMBL/GenBank/DDBJ whole genome shotgun (WGS) entry which is preliminary data.</text>
</comment>
<evidence type="ECO:0000313" key="5">
    <source>
        <dbReference type="Proteomes" id="UP000318693"/>
    </source>
</evidence>